<dbReference type="EMBL" id="JANYMP010000027">
    <property type="protein sequence ID" value="MCS7482909.1"/>
    <property type="molecule type" value="Genomic_DNA"/>
</dbReference>
<dbReference type="InterPro" id="IPR011990">
    <property type="entry name" value="TPR-like_helical_dom_sf"/>
</dbReference>
<accession>A0A9X3A4K1</accession>
<evidence type="ECO:0000313" key="2">
    <source>
        <dbReference type="EMBL" id="MCS7482909.1"/>
    </source>
</evidence>
<feature type="domain" description="HTH cro/C1-type" evidence="1">
    <location>
        <begin position="8"/>
        <end position="62"/>
    </location>
</feature>
<dbReference type="Gene3D" id="1.25.40.10">
    <property type="entry name" value="Tetratricopeptide repeat domain"/>
    <property type="match status" value="1"/>
</dbReference>
<dbReference type="Proteomes" id="UP001141259">
    <property type="component" value="Unassembled WGS sequence"/>
</dbReference>
<dbReference type="SUPFAM" id="SSF47413">
    <property type="entry name" value="lambda repressor-like DNA-binding domains"/>
    <property type="match status" value="1"/>
</dbReference>
<keyword evidence="3" id="KW-1185">Reference proteome</keyword>
<organism evidence="2 3">
    <name type="scientific">Umezawaea endophytica</name>
    <dbReference type="NCBI Taxonomy" id="1654476"/>
    <lineage>
        <taxon>Bacteria</taxon>
        <taxon>Bacillati</taxon>
        <taxon>Actinomycetota</taxon>
        <taxon>Actinomycetes</taxon>
        <taxon>Pseudonocardiales</taxon>
        <taxon>Pseudonocardiaceae</taxon>
        <taxon>Umezawaea</taxon>
    </lineage>
</organism>
<evidence type="ECO:0000259" key="1">
    <source>
        <dbReference type="PROSITE" id="PS50943"/>
    </source>
</evidence>
<dbReference type="GO" id="GO:0003677">
    <property type="term" value="F:DNA binding"/>
    <property type="evidence" value="ECO:0007669"/>
    <property type="project" value="InterPro"/>
</dbReference>
<dbReference type="InterPro" id="IPR010982">
    <property type="entry name" value="Lambda_DNA-bd_dom_sf"/>
</dbReference>
<dbReference type="PROSITE" id="PS50943">
    <property type="entry name" value="HTH_CROC1"/>
    <property type="match status" value="1"/>
</dbReference>
<gene>
    <name evidence="2" type="ORF">NZH93_39190</name>
</gene>
<proteinExistence type="predicted"/>
<dbReference type="SUPFAM" id="SSF48452">
    <property type="entry name" value="TPR-like"/>
    <property type="match status" value="1"/>
</dbReference>
<dbReference type="Pfam" id="PF13560">
    <property type="entry name" value="HTH_31"/>
    <property type="match status" value="1"/>
</dbReference>
<protein>
    <submittedName>
        <fullName evidence="2">Helix-turn-helix domain-containing protein</fullName>
    </submittedName>
</protein>
<evidence type="ECO:0000313" key="3">
    <source>
        <dbReference type="Proteomes" id="UP001141259"/>
    </source>
</evidence>
<dbReference type="Gene3D" id="1.10.260.40">
    <property type="entry name" value="lambda repressor-like DNA-binding domains"/>
    <property type="match status" value="1"/>
</dbReference>
<dbReference type="SMART" id="SM00530">
    <property type="entry name" value="HTH_XRE"/>
    <property type="match status" value="1"/>
</dbReference>
<dbReference type="InterPro" id="IPR001387">
    <property type="entry name" value="Cro/C1-type_HTH"/>
</dbReference>
<dbReference type="RefSeq" id="WP_259628374.1">
    <property type="nucleotide sequence ID" value="NZ_JANYMP010000027.1"/>
</dbReference>
<sequence>MGGLGQRLRQARTTAGVSLAAMASRTHYSKPYLSQLENGTRAVLPAHVIAYSRCLDVAVAALCGPHHDPLRVAHEWLVADTPGSVHRAAGRRIGESLVAELEQRVVRLRHLDDTVSGGDLLPLARRELADVEDVVHAATYTEATGRRLLVVVGELSQLVGWIAGDAGNYVQAQNIYLSGVAAAETAGDRTLAAQLLSTLSYQMATVGNPTDAALLAKTAVRGAPEASPVAKALLLERVAWASARSRDPQATHRALDAVDDAYAARSASVEEPHWVYWMSRGEIDVMAGRCLIELGDPARAAPLLTAAIADYDTTFAREVALYRTWLAESFARTGEVDQARTMIEKARAAADGLHSARLGRRVEEIDDLIRQCSTRGPATAPPG</sequence>
<dbReference type="AlphaFoldDB" id="A0A9X3A4K1"/>
<comment type="caution">
    <text evidence="2">The sequence shown here is derived from an EMBL/GenBank/DDBJ whole genome shotgun (WGS) entry which is preliminary data.</text>
</comment>
<name>A0A9X3A4K1_9PSEU</name>
<reference evidence="2" key="1">
    <citation type="submission" date="2022-08" db="EMBL/GenBank/DDBJ databases">
        <authorList>
            <person name="Tistechok S."/>
            <person name="Samborskyy M."/>
            <person name="Roman I."/>
        </authorList>
    </citation>
    <scope>NUCLEOTIDE SEQUENCE</scope>
    <source>
        <strain evidence="2">DSM 103496</strain>
    </source>
</reference>
<dbReference type="CDD" id="cd00093">
    <property type="entry name" value="HTH_XRE"/>
    <property type="match status" value="1"/>
</dbReference>